<gene>
    <name evidence="1" type="ORF">UV58_C0009G0010</name>
</gene>
<protein>
    <submittedName>
        <fullName evidence="1">Uncharacterized protein</fullName>
    </submittedName>
</protein>
<accession>A0A0G1F6N1</accession>
<dbReference type="Proteomes" id="UP000034810">
    <property type="component" value="Unassembled WGS sequence"/>
</dbReference>
<evidence type="ECO:0000313" key="2">
    <source>
        <dbReference type="Proteomes" id="UP000034810"/>
    </source>
</evidence>
<dbReference type="AlphaFoldDB" id="A0A0G1F6N1"/>
<sequence>MRKVTFGLNTSFFNTCRKTEGVVKIVSIHAESDFPKNSLKV</sequence>
<comment type="caution">
    <text evidence="1">The sequence shown here is derived from an EMBL/GenBank/DDBJ whole genome shotgun (WGS) entry which is preliminary data.</text>
</comment>
<organism evidence="1 2">
    <name type="scientific">Candidatus Wolfebacteria bacterium GW2011_GWC1_43_10</name>
    <dbReference type="NCBI Taxonomy" id="1619011"/>
    <lineage>
        <taxon>Bacteria</taxon>
        <taxon>Candidatus Wolfeibacteriota</taxon>
    </lineage>
</organism>
<reference evidence="1 2" key="1">
    <citation type="journal article" date="2015" name="Nature">
        <title>rRNA introns, odd ribosomes, and small enigmatic genomes across a large radiation of phyla.</title>
        <authorList>
            <person name="Brown C.T."/>
            <person name="Hug L.A."/>
            <person name="Thomas B.C."/>
            <person name="Sharon I."/>
            <person name="Castelle C.J."/>
            <person name="Singh A."/>
            <person name="Wilkins M.J."/>
            <person name="Williams K.H."/>
            <person name="Banfield J.F."/>
        </authorList>
    </citation>
    <scope>NUCLEOTIDE SEQUENCE [LARGE SCALE GENOMIC DNA]</scope>
</reference>
<evidence type="ECO:0000313" key="1">
    <source>
        <dbReference type="EMBL" id="KKS82528.1"/>
    </source>
</evidence>
<name>A0A0G1F6N1_9BACT</name>
<dbReference type="EMBL" id="LCFA01000009">
    <property type="protein sequence ID" value="KKS82528.1"/>
    <property type="molecule type" value="Genomic_DNA"/>
</dbReference>
<proteinExistence type="predicted"/>